<evidence type="ECO:0000256" key="4">
    <source>
        <dbReference type="ARBA" id="ARBA00022777"/>
    </source>
</evidence>
<keyword evidence="1" id="KW-0723">Serine/threonine-protein kinase</keyword>
<evidence type="ECO:0000313" key="9">
    <source>
        <dbReference type="WBParaSite" id="PEQ_0001090701-mRNA-1"/>
    </source>
</evidence>
<keyword evidence="8" id="KW-1185">Reference proteome</keyword>
<dbReference type="WBParaSite" id="PEQ_0001090701-mRNA-1">
    <property type="protein sequence ID" value="PEQ_0001090701-mRNA-1"/>
    <property type="gene ID" value="PEQ_0001090701"/>
</dbReference>
<evidence type="ECO:0000313" key="8">
    <source>
        <dbReference type="Proteomes" id="UP000887564"/>
    </source>
</evidence>
<keyword evidence="5" id="KW-0067">ATP-binding</keyword>
<protein>
    <submittedName>
        <fullName evidence="9">Protein kinase domain-containing protein</fullName>
    </submittedName>
</protein>
<evidence type="ECO:0000256" key="5">
    <source>
        <dbReference type="ARBA" id="ARBA00022840"/>
    </source>
</evidence>
<keyword evidence="6" id="KW-1133">Transmembrane helix</keyword>
<dbReference type="SUPFAM" id="SSF56112">
    <property type="entry name" value="Protein kinase-like (PK-like)"/>
    <property type="match status" value="1"/>
</dbReference>
<evidence type="ECO:0000256" key="1">
    <source>
        <dbReference type="ARBA" id="ARBA00022527"/>
    </source>
</evidence>
<dbReference type="Pfam" id="PF00069">
    <property type="entry name" value="Pkinase"/>
    <property type="match status" value="1"/>
</dbReference>
<keyword evidence="4" id="KW-0418">Kinase</keyword>
<accession>A0A914RXI8</accession>
<evidence type="ECO:0000259" key="7">
    <source>
        <dbReference type="PROSITE" id="PS50011"/>
    </source>
</evidence>
<dbReference type="InterPro" id="IPR011009">
    <property type="entry name" value="Kinase-like_dom_sf"/>
</dbReference>
<dbReference type="SMART" id="SM00220">
    <property type="entry name" value="S_TKc"/>
    <property type="match status" value="1"/>
</dbReference>
<keyword evidence="2" id="KW-0808">Transferase</keyword>
<dbReference type="InterPro" id="IPR000719">
    <property type="entry name" value="Prot_kinase_dom"/>
</dbReference>
<dbReference type="Gene3D" id="1.10.510.10">
    <property type="entry name" value="Transferase(Phosphotransferase) domain 1"/>
    <property type="match status" value="1"/>
</dbReference>
<dbReference type="InterPro" id="IPR008271">
    <property type="entry name" value="Ser/Thr_kinase_AS"/>
</dbReference>
<dbReference type="PROSITE" id="PS00108">
    <property type="entry name" value="PROTEIN_KINASE_ST"/>
    <property type="match status" value="1"/>
</dbReference>
<name>A0A914RXI8_PAREQ</name>
<dbReference type="GO" id="GO:0005524">
    <property type="term" value="F:ATP binding"/>
    <property type="evidence" value="ECO:0007669"/>
    <property type="project" value="UniProtKB-KW"/>
</dbReference>
<dbReference type="Gene3D" id="3.30.200.20">
    <property type="entry name" value="Phosphorylase Kinase, domain 1"/>
    <property type="match status" value="1"/>
</dbReference>
<dbReference type="PROSITE" id="PS50011">
    <property type="entry name" value="PROTEIN_KINASE_DOM"/>
    <property type="match status" value="1"/>
</dbReference>
<dbReference type="GO" id="GO:0004674">
    <property type="term" value="F:protein serine/threonine kinase activity"/>
    <property type="evidence" value="ECO:0007669"/>
    <property type="project" value="UniProtKB-KW"/>
</dbReference>
<sequence length="285" mass="32427">LTDAEIRRVWVFFFPSSSLCFHYIFFQVTLFYSAEIVCALDFLHRCGIIHRDLKPENILLNDNRHIMLSDFGTAKFLNPEDSILCCVCSEMNIASDFGARDKDVLPRSEENHHRSRSTFVGTAQYVSPEVLVDGDVGPSVAITSVDTMLKYSKAIRWSPDVWKLVSFCVTRLNRMLKLDYSFPEGFPELPKDLVQKFLITDPRKRLGSVEMGGVEMVRSHPYFATIDWDNLSLKTPPELKPYLPASSGEPAFHSDYQIPLIEPGLDDAALTRLMGLNLKDFVPLR</sequence>
<dbReference type="PANTHER" id="PTHR24351">
    <property type="entry name" value="RIBOSOMAL PROTEIN S6 KINASE"/>
    <property type="match status" value="1"/>
</dbReference>
<dbReference type="AlphaFoldDB" id="A0A914RXI8"/>
<keyword evidence="3" id="KW-0547">Nucleotide-binding</keyword>
<evidence type="ECO:0000256" key="3">
    <source>
        <dbReference type="ARBA" id="ARBA00022741"/>
    </source>
</evidence>
<proteinExistence type="predicted"/>
<dbReference type="Proteomes" id="UP000887564">
    <property type="component" value="Unplaced"/>
</dbReference>
<evidence type="ECO:0000256" key="6">
    <source>
        <dbReference type="SAM" id="Phobius"/>
    </source>
</evidence>
<feature type="domain" description="Protein kinase" evidence="7">
    <location>
        <begin position="1"/>
        <end position="223"/>
    </location>
</feature>
<organism evidence="8 9">
    <name type="scientific">Parascaris equorum</name>
    <name type="common">Equine roundworm</name>
    <dbReference type="NCBI Taxonomy" id="6256"/>
    <lineage>
        <taxon>Eukaryota</taxon>
        <taxon>Metazoa</taxon>
        <taxon>Ecdysozoa</taxon>
        <taxon>Nematoda</taxon>
        <taxon>Chromadorea</taxon>
        <taxon>Rhabditida</taxon>
        <taxon>Spirurina</taxon>
        <taxon>Ascaridomorpha</taxon>
        <taxon>Ascaridoidea</taxon>
        <taxon>Ascarididae</taxon>
        <taxon>Parascaris</taxon>
    </lineage>
</organism>
<keyword evidence="6" id="KW-0472">Membrane</keyword>
<keyword evidence="6" id="KW-0812">Transmembrane</keyword>
<feature type="transmembrane region" description="Helical" evidence="6">
    <location>
        <begin position="12"/>
        <end position="32"/>
    </location>
</feature>
<evidence type="ECO:0000256" key="2">
    <source>
        <dbReference type="ARBA" id="ARBA00022679"/>
    </source>
</evidence>
<reference evidence="9" key="1">
    <citation type="submission" date="2022-11" db="UniProtKB">
        <authorList>
            <consortium name="WormBaseParasite"/>
        </authorList>
    </citation>
    <scope>IDENTIFICATION</scope>
</reference>